<dbReference type="NCBIfam" id="NF005559">
    <property type="entry name" value="PRK07231.1"/>
    <property type="match status" value="1"/>
</dbReference>
<gene>
    <name evidence="5" type="ORF">VSH64_18870</name>
</gene>
<comment type="subunit">
    <text evidence="2">Homotetramer.</text>
</comment>
<evidence type="ECO:0000259" key="4">
    <source>
        <dbReference type="SMART" id="SM00822"/>
    </source>
</evidence>
<dbReference type="InterPro" id="IPR051737">
    <property type="entry name" value="L-xylulose/Carbonyl_redctase"/>
</dbReference>
<organism evidence="5 6">
    <name type="scientific">Amycolatopsis rhabdoformis</name>
    <dbReference type="NCBI Taxonomy" id="1448059"/>
    <lineage>
        <taxon>Bacteria</taxon>
        <taxon>Bacillati</taxon>
        <taxon>Actinomycetota</taxon>
        <taxon>Actinomycetes</taxon>
        <taxon>Pseudonocardiales</taxon>
        <taxon>Pseudonocardiaceae</taxon>
        <taxon>Amycolatopsis</taxon>
    </lineage>
</organism>
<dbReference type="InterPro" id="IPR020904">
    <property type="entry name" value="Sc_DH/Rdtase_CS"/>
</dbReference>
<feature type="domain" description="Ketoreductase" evidence="4">
    <location>
        <begin position="10"/>
        <end position="186"/>
    </location>
</feature>
<dbReference type="SMART" id="SM00822">
    <property type="entry name" value="PKS_KR"/>
    <property type="match status" value="1"/>
</dbReference>
<sequence length="250" mass="25522">MTVAASLTGLTTLVTGAGRGLGAGIARACAAGGADVVLVSRSAEEIERGAAEIRAAGGRARAIACDVTDLPRFAALVAEAGPIDVLVNNAGTNVPQPFTDVGPEIFDRVLDLNLRSLYFATQAVVRAMIERGRGGSIVNVSSQMGHVGAPNRSAYCASKHAVEGLTKALAVELGPHRIRVNSIAPTYVETSMTAPFLADPGFLADTLHRIPLGRLGRVEDVTGAVVFLAGPGAGLITGTSVVIDGGYTAH</sequence>
<evidence type="ECO:0000313" key="5">
    <source>
        <dbReference type="EMBL" id="WSE34135.1"/>
    </source>
</evidence>
<dbReference type="InterPro" id="IPR036291">
    <property type="entry name" value="NAD(P)-bd_dom_sf"/>
</dbReference>
<dbReference type="RefSeq" id="WP_326836932.1">
    <property type="nucleotide sequence ID" value="NZ_CP142149.1"/>
</dbReference>
<dbReference type="Gene3D" id="3.40.50.720">
    <property type="entry name" value="NAD(P)-binding Rossmann-like Domain"/>
    <property type="match status" value="1"/>
</dbReference>
<dbReference type="Pfam" id="PF13561">
    <property type="entry name" value="adh_short_C2"/>
    <property type="match status" value="1"/>
</dbReference>
<dbReference type="SUPFAM" id="SSF51735">
    <property type="entry name" value="NAD(P)-binding Rossmann-fold domains"/>
    <property type="match status" value="1"/>
</dbReference>
<comment type="similarity">
    <text evidence="1">Belongs to the short-chain dehydrogenases/reductases (SDR) family.</text>
</comment>
<name>A0ABZ1IKW3_9PSEU</name>
<evidence type="ECO:0000256" key="3">
    <source>
        <dbReference type="ARBA" id="ARBA00022857"/>
    </source>
</evidence>
<dbReference type="PROSITE" id="PS00061">
    <property type="entry name" value="ADH_SHORT"/>
    <property type="match status" value="1"/>
</dbReference>
<evidence type="ECO:0000256" key="2">
    <source>
        <dbReference type="ARBA" id="ARBA00011881"/>
    </source>
</evidence>
<accession>A0ABZ1IKW3</accession>
<dbReference type="PRINTS" id="PR00080">
    <property type="entry name" value="SDRFAMILY"/>
</dbReference>
<evidence type="ECO:0000313" key="6">
    <source>
        <dbReference type="Proteomes" id="UP001330812"/>
    </source>
</evidence>
<dbReference type="Proteomes" id="UP001330812">
    <property type="component" value="Chromosome"/>
</dbReference>
<reference evidence="5 6" key="1">
    <citation type="journal article" date="2015" name="Int. J. Syst. Evol. Microbiol.">
        <title>Amycolatopsis rhabdoformis sp. nov., an actinomycete isolated from a tropical forest soil.</title>
        <authorList>
            <person name="Souza W.R."/>
            <person name="Silva R.E."/>
            <person name="Goodfellow M."/>
            <person name="Busarakam K."/>
            <person name="Figueiro F.S."/>
            <person name="Ferreira D."/>
            <person name="Rodrigues-Filho E."/>
            <person name="Moraes L.A.B."/>
            <person name="Zucchi T.D."/>
        </authorList>
    </citation>
    <scope>NUCLEOTIDE SEQUENCE [LARGE SCALE GENOMIC DNA]</scope>
    <source>
        <strain evidence="5 6">NCIMB 14900</strain>
    </source>
</reference>
<keyword evidence="3" id="KW-0521">NADP</keyword>
<proteinExistence type="inferred from homology"/>
<dbReference type="InterPro" id="IPR057326">
    <property type="entry name" value="KR_dom"/>
</dbReference>
<protein>
    <submittedName>
        <fullName evidence="5">Glucose 1-dehydrogenase</fullName>
        <ecNumber evidence="5">1.1.1.47</ecNumber>
    </submittedName>
</protein>
<keyword evidence="5" id="KW-0560">Oxidoreductase</keyword>
<dbReference type="EMBL" id="CP142149">
    <property type="protein sequence ID" value="WSE34135.1"/>
    <property type="molecule type" value="Genomic_DNA"/>
</dbReference>
<dbReference type="PRINTS" id="PR00081">
    <property type="entry name" value="GDHRDH"/>
</dbReference>
<dbReference type="GO" id="GO:0047936">
    <property type="term" value="F:glucose 1-dehydrogenase [NAD(P)+] activity"/>
    <property type="evidence" value="ECO:0007669"/>
    <property type="project" value="UniProtKB-EC"/>
</dbReference>
<dbReference type="PANTHER" id="PTHR44252">
    <property type="entry name" value="D-ERYTHRULOSE REDUCTASE"/>
    <property type="match status" value="1"/>
</dbReference>
<dbReference type="InterPro" id="IPR002347">
    <property type="entry name" value="SDR_fam"/>
</dbReference>
<evidence type="ECO:0000256" key="1">
    <source>
        <dbReference type="ARBA" id="ARBA00006484"/>
    </source>
</evidence>
<dbReference type="EC" id="1.1.1.47" evidence="5"/>
<keyword evidence="6" id="KW-1185">Reference proteome</keyword>
<dbReference type="PANTHER" id="PTHR44252:SF3">
    <property type="entry name" value="D-ERYTHRULOSE REDUCTASE-RELATED"/>
    <property type="match status" value="1"/>
</dbReference>